<dbReference type="Gene3D" id="3.30.70.120">
    <property type="match status" value="1"/>
</dbReference>
<dbReference type="PANTHER" id="PTHR33545">
    <property type="entry name" value="UPF0750 MEMBRANE PROTEIN YITT-RELATED"/>
    <property type="match status" value="1"/>
</dbReference>
<dbReference type="PIRSF" id="PIRSF006483">
    <property type="entry name" value="Membrane_protein_YitT"/>
    <property type="match status" value="1"/>
</dbReference>
<evidence type="ECO:0000256" key="3">
    <source>
        <dbReference type="ARBA" id="ARBA00022692"/>
    </source>
</evidence>
<name>A0A380NN29_9FIRM</name>
<keyword evidence="3 7" id="KW-0812">Transmembrane</keyword>
<proteinExistence type="predicted"/>
<keyword evidence="2" id="KW-1003">Cell membrane</keyword>
<feature type="transmembrane region" description="Helical" evidence="7">
    <location>
        <begin position="77"/>
        <end position="96"/>
    </location>
</feature>
<sequence length="320" mass="34319">MQLKWGRTTNALVMTTIGSLLFAIGIDAFIVPHKLVSGSLSGIALMLYYLTGVQVGTLNLLLNVPILYAAYRWLGRWHLMITLFGTAVISFLINAMEFMEQYQLTSDPLVGSLLGGIMCGLGLGIVYRAGGNTGGLDPIALIIRKYYGLQMGSIIFGINVLVLFAAALVISVEAAAITLISIYVQAMVTNKVVVGFNQRKAIYIISYKPYKICDLIIHQLGRGATILNGEGAYTHQHKQVILVVVGLMQVAKLKEAVQKEDPSAFMIISDAAEVIGQGFTIPLATPESVNAAIERSVQSGAMGDSLPDAPEGTIAETPKN</sequence>
<feature type="region of interest" description="Disordered" evidence="6">
    <location>
        <begin position="300"/>
        <end position="320"/>
    </location>
</feature>
<evidence type="ECO:0000256" key="5">
    <source>
        <dbReference type="ARBA" id="ARBA00023136"/>
    </source>
</evidence>
<dbReference type="Pfam" id="PF10035">
    <property type="entry name" value="DUF2179"/>
    <property type="match status" value="1"/>
</dbReference>
<evidence type="ECO:0000256" key="1">
    <source>
        <dbReference type="ARBA" id="ARBA00004651"/>
    </source>
</evidence>
<keyword evidence="10" id="KW-1185">Reference proteome</keyword>
<dbReference type="Pfam" id="PF02588">
    <property type="entry name" value="YitT_membrane"/>
    <property type="match status" value="1"/>
</dbReference>
<feature type="transmembrane region" description="Helical" evidence="7">
    <location>
        <begin position="108"/>
        <end position="127"/>
    </location>
</feature>
<evidence type="ECO:0000259" key="8">
    <source>
        <dbReference type="Pfam" id="PF10035"/>
    </source>
</evidence>
<dbReference type="GO" id="GO:0005886">
    <property type="term" value="C:plasma membrane"/>
    <property type="evidence" value="ECO:0007669"/>
    <property type="project" value="UniProtKB-SubCell"/>
</dbReference>
<feature type="domain" description="DUF2179" evidence="8">
    <location>
        <begin position="222"/>
        <end position="276"/>
    </location>
</feature>
<reference evidence="9 10" key="1">
    <citation type="submission" date="2018-06" db="EMBL/GenBank/DDBJ databases">
        <authorList>
            <consortium name="Pathogen Informatics"/>
            <person name="Doyle S."/>
        </authorList>
    </citation>
    <scope>NUCLEOTIDE SEQUENCE [LARGE SCALE GENOMIC DNA]</scope>
    <source>
        <strain evidence="9 10">NCTC12020</strain>
    </source>
</reference>
<dbReference type="InterPro" id="IPR003740">
    <property type="entry name" value="YitT"/>
</dbReference>
<dbReference type="InterPro" id="IPR019264">
    <property type="entry name" value="DUF2179"/>
</dbReference>
<evidence type="ECO:0000256" key="7">
    <source>
        <dbReference type="SAM" id="Phobius"/>
    </source>
</evidence>
<feature type="transmembrane region" description="Helical" evidence="7">
    <location>
        <begin position="176"/>
        <end position="196"/>
    </location>
</feature>
<feature type="transmembrane region" description="Helical" evidence="7">
    <location>
        <begin position="147"/>
        <end position="170"/>
    </location>
</feature>
<protein>
    <submittedName>
        <fullName evidence="9">Uncharacterized BCR, YitT family COG1284</fullName>
    </submittedName>
</protein>
<dbReference type="InterPro" id="IPR015867">
    <property type="entry name" value="N-reg_PII/ATP_PRibTrfase_C"/>
</dbReference>
<evidence type="ECO:0000313" key="10">
    <source>
        <dbReference type="Proteomes" id="UP000255367"/>
    </source>
</evidence>
<dbReference type="AlphaFoldDB" id="A0A380NN29"/>
<organism evidence="9 10">
    <name type="scientific">Veillonella criceti</name>
    <dbReference type="NCBI Taxonomy" id="103891"/>
    <lineage>
        <taxon>Bacteria</taxon>
        <taxon>Bacillati</taxon>
        <taxon>Bacillota</taxon>
        <taxon>Negativicutes</taxon>
        <taxon>Veillonellales</taxon>
        <taxon>Veillonellaceae</taxon>
        <taxon>Veillonella</taxon>
    </lineage>
</organism>
<dbReference type="Proteomes" id="UP000255367">
    <property type="component" value="Unassembled WGS sequence"/>
</dbReference>
<comment type="subcellular location">
    <subcellularLocation>
        <location evidence="1">Cell membrane</location>
        <topology evidence="1">Multi-pass membrane protein</topology>
    </subcellularLocation>
</comment>
<dbReference type="PANTHER" id="PTHR33545:SF5">
    <property type="entry name" value="UPF0750 MEMBRANE PROTEIN YITT"/>
    <property type="match status" value="1"/>
</dbReference>
<evidence type="ECO:0000256" key="4">
    <source>
        <dbReference type="ARBA" id="ARBA00022989"/>
    </source>
</evidence>
<dbReference type="RefSeq" id="WP_115310391.1">
    <property type="nucleotide sequence ID" value="NZ_UHIO01000001.1"/>
</dbReference>
<gene>
    <name evidence="9" type="ORF">NCTC12020_01231</name>
</gene>
<dbReference type="CDD" id="cd16380">
    <property type="entry name" value="YitT_C"/>
    <property type="match status" value="1"/>
</dbReference>
<dbReference type="OrthoDB" id="9779786at2"/>
<dbReference type="InterPro" id="IPR051461">
    <property type="entry name" value="UPF0750_membrane"/>
</dbReference>
<keyword evidence="4 7" id="KW-1133">Transmembrane helix</keyword>
<dbReference type="EMBL" id="UHIO01000001">
    <property type="protein sequence ID" value="SUP43585.1"/>
    <property type="molecule type" value="Genomic_DNA"/>
</dbReference>
<evidence type="ECO:0000256" key="2">
    <source>
        <dbReference type="ARBA" id="ARBA00022475"/>
    </source>
</evidence>
<keyword evidence="5 7" id="KW-0472">Membrane</keyword>
<evidence type="ECO:0000313" key="9">
    <source>
        <dbReference type="EMBL" id="SUP43585.1"/>
    </source>
</evidence>
<evidence type="ECO:0000256" key="6">
    <source>
        <dbReference type="SAM" id="MobiDB-lite"/>
    </source>
</evidence>
<feature type="transmembrane region" description="Helical" evidence="7">
    <location>
        <begin position="12"/>
        <end position="31"/>
    </location>
</feature>
<feature type="transmembrane region" description="Helical" evidence="7">
    <location>
        <begin position="43"/>
        <end position="70"/>
    </location>
</feature>
<accession>A0A380NN29</accession>